<dbReference type="SUPFAM" id="SSF51120">
    <property type="entry name" value="beta-Roll"/>
    <property type="match status" value="1"/>
</dbReference>
<dbReference type="Proteomes" id="UP000277179">
    <property type="component" value="Unassembled WGS sequence"/>
</dbReference>
<evidence type="ECO:0000256" key="3">
    <source>
        <dbReference type="ARBA" id="ARBA00022737"/>
    </source>
</evidence>
<dbReference type="InterPro" id="IPR011049">
    <property type="entry name" value="Serralysin-like_metalloprot_C"/>
</dbReference>
<reference evidence="6 7" key="1">
    <citation type="submission" date="2018-08" db="EMBL/GenBank/DDBJ databases">
        <title>Recombination of ecologically and evolutionarily significant loci maintains genetic cohesion in the Pseudomonas syringae species complex.</title>
        <authorList>
            <person name="Dillon M."/>
            <person name="Thakur S."/>
            <person name="Almeida R.N.D."/>
            <person name="Weir B.S."/>
            <person name="Guttman D.S."/>
        </authorList>
    </citation>
    <scope>NUCLEOTIDE SEQUENCE [LARGE SCALE GENOMIC DNA]</scope>
    <source>
        <strain evidence="6 7">ICMP 11288</strain>
    </source>
</reference>
<dbReference type="Gene3D" id="2.150.10.10">
    <property type="entry name" value="Serralysin-like metalloprotease, C-terminal"/>
    <property type="match status" value="1"/>
</dbReference>
<proteinExistence type="predicted"/>
<gene>
    <name evidence="6" type="ORF">ALP97_02934</name>
</gene>
<dbReference type="GO" id="GO:0005615">
    <property type="term" value="C:extracellular space"/>
    <property type="evidence" value="ECO:0007669"/>
    <property type="project" value="InterPro"/>
</dbReference>
<dbReference type="EMBL" id="RBRL01000004">
    <property type="protein sequence ID" value="RMQ93603.1"/>
    <property type="molecule type" value="Genomic_DNA"/>
</dbReference>
<evidence type="ECO:0000313" key="6">
    <source>
        <dbReference type="EMBL" id="RMQ93603.1"/>
    </source>
</evidence>
<feature type="domain" description="Peptidase M10 serralysin C-terminal" evidence="5">
    <location>
        <begin position="256"/>
        <end position="379"/>
    </location>
</feature>
<dbReference type="Pfam" id="PF08548">
    <property type="entry name" value="Peptidase_M10_C"/>
    <property type="match status" value="1"/>
</dbReference>
<organism evidence="6 7">
    <name type="scientific">Pseudomonas salomonii</name>
    <dbReference type="NCBI Taxonomy" id="191391"/>
    <lineage>
        <taxon>Bacteria</taxon>
        <taxon>Pseudomonadati</taxon>
        <taxon>Pseudomonadota</taxon>
        <taxon>Gammaproteobacteria</taxon>
        <taxon>Pseudomonadales</taxon>
        <taxon>Pseudomonadaceae</taxon>
        <taxon>Pseudomonas</taxon>
    </lineage>
</organism>
<evidence type="ECO:0000259" key="5">
    <source>
        <dbReference type="Pfam" id="PF08548"/>
    </source>
</evidence>
<evidence type="ECO:0000256" key="2">
    <source>
        <dbReference type="ARBA" id="ARBA00022525"/>
    </source>
</evidence>
<dbReference type="GO" id="GO:0005509">
    <property type="term" value="F:calcium ion binding"/>
    <property type="evidence" value="ECO:0007669"/>
    <property type="project" value="InterPro"/>
</dbReference>
<sequence length="392" mass="42437">MKLPVSNVGLRAYEPPRDSGGFTVLNRPGKAMNSPYSTAQGYRSSARIVFEHKAGTFNTYASRSKESVCDGDVSARFSRSIREKISFGFNLVSGFFNFFVKKLHEFKTLFIQCVDPKPEPCPPPKPKPEPCLPPKPKPEPCPPPEPEPCPPLEPEPFPPPEPEPEPCPPPKPKPEPCPPPEPEPEPEPCPPLEPEPEPCPPPEPEPEPCPLPEPEPEPEPCPPPEPEPEPCPLPEPWKGAAQATPYDFNSNSEAGARSVDNAIGGSGNDRILGYEADNVRISGAGADTLSGAGESNVFKYNSVSDSAYGSADLLTDFKTGWDKIDLRTMAESAGVKLSLVHGFTGRPGDTVIKYNSDTGRYFLAVDLSGNFRSDFLIKSSRPVSPEDVIGLS</sequence>
<dbReference type="InterPro" id="IPR013858">
    <property type="entry name" value="Peptidase_M10B_C"/>
</dbReference>
<feature type="compositionally biased region" description="Pro residues" evidence="4">
    <location>
        <begin position="142"/>
        <end position="235"/>
    </location>
</feature>
<dbReference type="AlphaFoldDB" id="A0A3M4QT90"/>
<comment type="subcellular location">
    <subcellularLocation>
        <location evidence="1">Secreted</location>
    </subcellularLocation>
</comment>
<accession>A0A3M4QT90</accession>
<keyword evidence="2" id="KW-0964">Secreted</keyword>
<keyword evidence="3" id="KW-0677">Repeat</keyword>
<name>A0A3M4QT90_9PSED</name>
<evidence type="ECO:0000256" key="1">
    <source>
        <dbReference type="ARBA" id="ARBA00004613"/>
    </source>
</evidence>
<comment type="caution">
    <text evidence="6">The sequence shown here is derived from an EMBL/GenBank/DDBJ whole genome shotgun (WGS) entry which is preliminary data.</text>
</comment>
<feature type="region of interest" description="Disordered" evidence="4">
    <location>
        <begin position="142"/>
        <end position="253"/>
    </location>
</feature>
<protein>
    <recommendedName>
        <fullName evidence="5">Peptidase M10 serralysin C-terminal domain-containing protein</fullName>
    </recommendedName>
</protein>
<evidence type="ECO:0000313" key="7">
    <source>
        <dbReference type="Proteomes" id="UP000277179"/>
    </source>
</evidence>
<evidence type="ECO:0000256" key="4">
    <source>
        <dbReference type="SAM" id="MobiDB-lite"/>
    </source>
</evidence>